<dbReference type="AlphaFoldDB" id="A0A516V2Q8"/>
<protein>
    <recommendedName>
        <fullName evidence="5">YggN family protein</fullName>
    </recommendedName>
</protein>
<gene>
    <name evidence="3" type="ORF">FNZ56_02405</name>
</gene>
<proteinExistence type="predicted"/>
<dbReference type="EMBL" id="CP041742">
    <property type="protein sequence ID" value="QDQ72805.1"/>
    <property type="molecule type" value="Genomic_DNA"/>
</dbReference>
<evidence type="ECO:0000256" key="2">
    <source>
        <dbReference type="SAM" id="SignalP"/>
    </source>
</evidence>
<evidence type="ECO:0008006" key="5">
    <source>
        <dbReference type="Google" id="ProtNLM"/>
    </source>
</evidence>
<keyword evidence="2" id="KW-0732">Signal</keyword>
<dbReference type="OrthoDB" id="6057407at2"/>
<evidence type="ECO:0000313" key="3">
    <source>
        <dbReference type="EMBL" id="QDQ72805.1"/>
    </source>
</evidence>
<dbReference type="Proteomes" id="UP000315891">
    <property type="component" value="Chromosome"/>
</dbReference>
<evidence type="ECO:0000256" key="1">
    <source>
        <dbReference type="SAM" id="MobiDB-lite"/>
    </source>
</evidence>
<name>A0A516V2Q8_9GAMM</name>
<organism evidence="3 4">
    <name type="scientific">Pseudoluteimonas lycopersici</name>
    <dbReference type="NCBI Taxonomy" id="1324796"/>
    <lineage>
        <taxon>Bacteria</taxon>
        <taxon>Pseudomonadati</taxon>
        <taxon>Pseudomonadota</taxon>
        <taxon>Gammaproteobacteria</taxon>
        <taxon>Lysobacterales</taxon>
        <taxon>Lysobacteraceae</taxon>
        <taxon>Pseudoluteimonas</taxon>
    </lineage>
</organism>
<sequence length="212" mass="23279">MNRKHIAALLLALSPLAAQASVHSEVASDLDQARQEVRTEMAQERAKLDSENLSLDGLHFGKDDKRESAKRESRPKGEITPRGDLLVDGKAVVVDAAQRRQLLDYRTQVIGIAKTGIDAGEHAAMVAIDLTNVSLFRLIVGGMTGSLERRVEASVKRDIEPAVLQICRQLPQLRDSQQALATSVPEFRPYATLDDDDVADCESDIRNDLATR</sequence>
<feature type="compositionally biased region" description="Basic and acidic residues" evidence="1">
    <location>
        <begin position="59"/>
        <end position="82"/>
    </location>
</feature>
<reference evidence="3 4" key="1">
    <citation type="submission" date="2019-07" db="EMBL/GenBank/DDBJ databases">
        <title>Lysobacter weifangensis sp. nov., isolated from bensulfuron-methyl contaminated farmland soil.</title>
        <authorList>
            <person name="Zhao H."/>
        </authorList>
    </citation>
    <scope>NUCLEOTIDE SEQUENCE [LARGE SCALE GENOMIC DNA]</scope>
    <source>
        <strain evidence="3 4">CC-Bw-6</strain>
    </source>
</reference>
<feature type="chain" id="PRO_5022028595" description="YggN family protein" evidence="2">
    <location>
        <begin position="21"/>
        <end position="212"/>
    </location>
</feature>
<feature type="region of interest" description="Disordered" evidence="1">
    <location>
        <begin position="55"/>
        <end position="82"/>
    </location>
</feature>
<accession>A0A516V2Q8</accession>
<keyword evidence="4" id="KW-1185">Reference proteome</keyword>
<feature type="signal peptide" evidence="2">
    <location>
        <begin position="1"/>
        <end position="20"/>
    </location>
</feature>
<evidence type="ECO:0000313" key="4">
    <source>
        <dbReference type="Proteomes" id="UP000315891"/>
    </source>
</evidence>
<dbReference type="RefSeq" id="WP_143878320.1">
    <property type="nucleotide sequence ID" value="NZ_BAABLZ010000002.1"/>
</dbReference>